<organism evidence="2 3">
    <name type="scientific">Senna tora</name>
    <dbReference type="NCBI Taxonomy" id="362788"/>
    <lineage>
        <taxon>Eukaryota</taxon>
        <taxon>Viridiplantae</taxon>
        <taxon>Streptophyta</taxon>
        <taxon>Embryophyta</taxon>
        <taxon>Tracheophyta</taxon>
        <taxon>Spermatophyta</taxon>
        <taxon>Magnoliopsida</taxon>
        <taxon>eudicotyledons</taxon>
        <taxon>Gunneridae</taxon>
        <taxon>Pentapetalae</taxon>
        <taxon>rosids</taxon>
        <taxon>fabids</taxon>
        <taxon>Fabales</taxon>
        <taxon>Fabaceae</taxon>
        <taxon>Caesalpinioideae</taxon>
        <taxon>Cassia clade</taxon>
        <taxon>Senna</taxon>
    </lineage>
</organism>
<dbReference type="EMBL" id="JAAIUW010000006">
    <property type="protein sequence ID" value="KAF7827008.1"/>
    <property type="molecule type" value="Genomic_DNA"/>
</dbReference>
<feature type="compositionally biased region" description="Low complexity" evidence="1">
    <location>
        <begin position="55"/>
        <end position="64"/>
    </location>
</feature>
<proteinExistence type="predicted"/>
<evidence type="ECO:0000256" key="1">
    <source>
        <dbReference type="SAM" id="MobiDB-lite"/>
    </source>
</evidence>
<comment type="caution">
    <text evidence="2">The sequence shown here is derived from an EMBL/GenBank/DDBJ whole genome shotgun (WGS) entry which is preliminary data.</text>
</comment>
<reference evidence="2" key="1">
    <citation type="submission" date="2020-09" db="EMBL/GenBank/DDBJ databases">
        <title>Genome-Enabled Discovery of Anthraquinone Biosynthesis in Senna tora.</title>
        <authorList>
            <person name="Kang S.-H."/>
            <person name="Pandey R.P."/>
            <person name="Lee C.-M."/>
            <person name="Sim J.-S."/>
            <person name="Jeong J.-T."/>
            <person name="Choi B.-S."/>
            <person name="Jung M."/>
            <person name="Ginzburg D."/>
            <person name="Zhao K."/>
            <person name="Won S.Y."/>
            <person name="Oh T.-J."/>
            <person name="Yu Y."/>
            <person name="Kim N.-H."/>
            <person name="Lee O.R."/>
            <person name="Lee T.-H."/>
            <person name="Bashyal P."/>
            <person name="Kim T.-S."/>
            <person name="Lee W.-H."/>
            <person name="Kawkins C."/>
            <person name="Kim C.-K."/>
            <person name="Kim J.S."/>
            <person name="Ahn B.O."/>
            <person name="Rhee S.Y."/>
            <person name="Sohng J.K."/>
        </authorList>
    </citation>
    <scope>NUCLEOTIDE SEQUENCE</scope>
    <source>
        <tissue evidence="2">Leaf</tissue>
    </source>
</reference>
<evidence type="ECO:0000313" key="2">
    <source>
        <dbReference type="EMBL" id="KAF7827008.1"/>
    </source>
</evidence>
<accession>A0A834TQU5</accession>
<sequence length="147" mass="15824">MSSRIPSDTGVPGRLSCRVPYYHKSPKPEGSAGALGFTGPMRTRHEGPRYTLKGSDVSKSSASSQTAPRRGPLISQNLSMLDIHMSSILGLIHNTVRGEQFEGIVGTLKGSVAFWHSGTGGRYGTSKEIGEGQRTRLMCLEYWAQAG</sequence>
<dbReference type="AlphaFoldDB" id="A0A834TQU5"/>
<protein>
    <submittedName>
        <fullName evidence="2">Uncharacterized protein</fullName>
    </submittedName>
</protein>
<dbReference type="Proteomes" id="UP000634136">
    <property type="component" value="Unassembled WGS sequence"/>
</dbReference>
<evidence type="ECO:0000313" key="3">
    <source>
        <dbReference type="Proteomes" id="UP000634136"/>
    </source>
</evidence>
<keyword evidence="3" id="KW-1185">Reference proteome</keyword>
<feature type="region of interest" description="Disordered" evidence="1">
    <location>
        <begin position="22"/>
        <end position="72"/>
    </location>
</feature>
<gene>
    <name evidence="2" type="ORF">G2W53_018172</name>
</gene>
<name>A0A834TQU5_9FABA</name>